<keyword evidence="3" id="KW-1185">Reference proteome</keyword>
<dbReference type="Proteomes" id="UP001234989">
    <property type="component" value="Chromosome 10"/>
</dbReference>
<feature type="compositionally biased region" description="Polar residues" evidence="1">
    <location>
        <begin position="23"/>
        <end position="35"/>
    </location>
</feature>
<evidence type="ECO:0000313" key="3">
    <source>
        <dbReference type="Proteomes" id="UP001234989"/>
    </source>
</evidence>
<reference evidence="2" key="1">
    <citation type="submission" date="2023-08" db="EMBL/GenBank/DDBJ databases">
        <title>A de novo genome assembly of Solanum verrucosum Schlechtendal, a Mexican diploid species geographically isolated from the other diploid A-genome species in potato relatives.</title>
        <authorList>
            <person name="Hosaka K."/>
        </authorList>
    </citation>
    <scope>NUCLEOTIDE SEQUENCE</scope>
    <source>
        <tissue evidence="2">Young leaves</tissue>
    </source>
</reference>
<dbReference type="AlphaFoldDB" id="A0AAF0ZS65"/>
<evidence type="ECO:0000256" key="1">
    <source>
        <dbReference type="SAM" id="MobiDB-lite"/>
    </source>
</evidence>
<feature type="region of interest" description="Disordered" evidence="1">
    <location>
        <begin position="1"/>
        <end position="47"/>
    </location>
</feature>
<organism evidence="2 3">
    <name type="scientific">Solanum verrucosum</name>
    <dbReference type="NCBI Taxonomy" id="315347"/>
    <lineage>
        <taxon>Eukaryota</taxon>
        <taxon>Viridiplantae</taxon>
        <taxon>Streptophyta</taxon>
        <taxon>Embryophyta</taxon>
        <taxon>Tracheophyta</taxon>
        <taxon>Spermatophyta</taxon>
        <taxon>Magnoliopsida</taxon>
        <taxon>eudicotyledons</taxon>
        <taxon>Gunneridae</taxon>
        <taxon>Pentapetalae</taxon>
        <taxon>asterids</taxon>
        <taxon>lamiids</taxon>
        <taxon>Solanales</taxon>
        <taxon>Solanaceae</taxon>
        <taxon>Solanoideae</taxon>
        <taxon>Solaneae</taxon>
        <taxon>Solanum</taxon>
    </lineage>
</organism>
<evidence type="ECO:0000313" key="2">
    <source>
        <dbReference type="EMBL" id="WMV49501.1"/>
    </source>
</evidence>
<dbReference type="EMBL" id="CP133621">
    <property type="protein sequence ID" value="WMV49501.1"/>
    <property type="molecule type" value="Genomic_DNA"/>
</dbReference>
<protein>
    <submittedName>
        <fullName evidence="2">Uncharacterized protein</fullName>
    </submittedName>
</protein>
<sequence>MPPMDATHGLYGDPRPVVHICNPSRTQPLNSSKGQPTVGPTDHRSNH</sequence>
<gene>
    <name evidence="2" type="ORF">MTR67_042886</name>
</gene>
<name>A0AAF0ZS65_SOLVR</name>
<proteinExistence type="predicted"/>
<accession>A0AAF0ZS65</accession>